<gene>
    <name evidence="2" type="ORF">HPBE_LOCUS13106</name>
</gene>
<accession>A0A3P7Z444</accession>
<keyword evidence="3" id="KW-1185">Reference proteome</keyword>
<protein>
    <submittedName>
        <fullName evidence="4">Secreted protein</fullName>
    </submittedName>
</protein>
<dbReference type="AlphaFoldDB" id="A0A183FX65"/>
<dbReference type="WBParaSite" id="HPBE_0001310501-mRNA-1">
    <property type="protein sequence ID" value="HPBE_0001310501-mRNA-1"/>
    <property type="gene ID" value="HPBE_0001310501"/>
</dbReference>
<dbReference type="Proteomes" id="UP000050761">
    <property type="component" value="Unassembled WGS sequence"/>
</dbReference>
<accession>A0A183FX65</accession>
<evidence type="ECO:0000313" key="3">
    <source>
        <dbReference type="Proteomes" id="UP000050761"/>
    </source>
</evidence>
<sequence length="96" mass="10057">MSVFGEGDLRVALVVAFTKRISVFASHNGGRGRLKAGTALLPQSSGGESDKSRGDSAVEFDTTEIAGTHAFGDHHCRFPTPATFFNADIMSPSDAA</sequence>
<dbReference type="EMBL" id="UZAH01027779">
    <property type="protein sequence ID" value="VDO94911.1"/>
    <property type="molecule type" value="Genomic_DNA"/>
</dbReference>
<proteinExistence type="predicted"/>
<reference evidence="2 3" key="1">
    <citation type="submission" date="2018-11" db="EMBL/GenBank/DDBJ databases">
        <authorList>
            <consortium name="Pathogen Informatics"/>
        </authorList>
    </citation>
    <scope>NUCLEOTIDE SEQUENCE [LARGE SCALE GENOMIC DNA]</scope>
</reference>
<name>A0A183FX65_HELPZ</name>
<evidence type="ECO:0000313" key="4">
    <source>
        <dbReference type="WBParaSite" id="HPBE_0001310501-mRNA-1"/>
    </source>
</evidence>
<evidence type="ECO:0000256" key="1">
    <source>
        <dbReference type="SAM" id="MobiDB-lite"/>
    </source>
</evidence>
<reference evidence="4" key="2">
    <citation type="submission" date="2019-09" db="UniProtKB">
        <authorList>
            <consortium name="WormBaseParasite"/>
        </authorList>
    </citation>
    <scope>IDENTIFICATION</scope>
</reference>
<organism evidence="3 4">
    <name type="scientific">Heligmosomoides polygyrus</name>
    <name type="common">Parasitic roundworm</name>
    <dbReference type="NCBI Taxonomy" id="6339"/>
    <lineage>
        <taxon>Eukaryota</taxon>
        <taxon>Metazoa</taxon>
        <taxon>Ecdysozoa</taxon>
        <taxon>Nematoda</taxon>
        <taxon>Chromadorea</taxon>
        <taxon>Rhabditida</taxon>
        <taxon>Rhabditina</taxon>
        <taxon>Rhabditomorpha</taxon>
        <taxon>Strongyloidea</taxon>
        <taxon>Heligmosomidae</taxon>
        <taxon>Heligmosomoides</taxon>
    </lineage>
</organism>
<evidence type="ECO:0000313" key="2">
    <source>
        <dbReference type="EMBL" id="VDO94911.1"/>
    </source>
</evidence>
<feature type="region of interest" description="Disordered" evidence="1">
    <location>
        <begin position="35"/>
        <end position="56"/>
    </location>
</feature>